<feature type="chain" id="PRO_5012126080" description="Lipid/polyisoprenoid-binding YceI-like domain-containing protein" evidence="1">
    <location>
        <begin position="22"/>
        <end position="220"/>
    </location>
</feature>
<dbReference type="Gene3D" id="2.40.128.110">
    <property type="entry name" value="Lipid/polyisoprenoid-binding, YceI-like"/>
    <property type="match status" value="1"/>
</dbReference>
<proteinExistence type="predicted"/>
<dbReference type="Pfam" id="PF04264">
    <property type="entry name" value="YceI"/>
    <property type="match status" value="1"/>
</dbReference>
<accession>A0A212JDP3</accession>
<dbReference type="AlphaFoldDB" id="A0A212JDP3"/>
<reference evidence="3" key="1">
    <citation type="submission" date="2016-04" db="EMBL/GenBank/DDBJ databases">
        <authorList>
            <person name="Evans L.H."/>
            <person name="Alamgir A."/>
            <person name="Owens N."/>
            <person name="Weber N.D."/>
            <person name="Virtaneva K."/>
            <person name="Barbian K."/>
            <person name="Babar A."/>
            <person name="Rosenke K."/>
        </authorList>
    </citation>
    <scope>NUCLEOTIDE SEQUENCE</scope>
    <source>
        <strain evidence="3">86-2</strain>
    </source>
</reference>
<evidence type="ECO:0000313" key="3">
    <source>
        <dbReference type="EMBL" id="SBV97522.1"/>
    </source>
</evidence>
<dbReference type="SUPFAM" id="SSF101874">
    <property type="entry name" value="YceI-like"/>
    <property type="match status" value="1"/>
</dbReference>
<evidence type="ECO:0000259" key="2">
    <source>
        <dbReference type="SMART" id="SM00867"/>
    </source>
</evidence>
<sequence>MKTYLLAIAVVLFAVSCNTTTKNKVEGTDAQSAATGTGEQLVVDTTASTIKWKGSKVGGDHVGTIALKSGQLAVNGEEVASGSFVIDMNNIVDEDLPTQILKDKLTGHLKSGDFFDVAAYPESTFTITKIAKAAHPTDSVNYEVSGNLKLKDVEKNITFGAKITKEGDVYRAVTVPFSIDRTQWNVKYGSKTLFADLKENIVNDNIELQITIVAKAAQQQ</sequence>
<dbReference type="InterPro" id="IPR036761">
    <property type="entry name" value="TTHA0802/YceI-like_sf"/>
</dbReference>
<keyword evidence="1" id="KW-0732">Signal</keyword>
<protein>
    <recommendedName>
        <fullName evidence="2">Lipid/polyisoprenoid-binding YceI-like domain-containing protein</fullName>
    </recommendedName>
</protein>
<dbReference type="RefSeq" id="WP_296948379.1">
    <property type="nucleotide sequence ID" value="NZ_LT599021.1"/>
</dbReference>
<evidence type="ECO:0000256" key="1">
    <source>
        <dbReference type="SAM" id="SignalP"/>
    </source>
</evidence>
<dbReference type="EMBL" id="FLUL01000001">
    <property type="protein sequence ID" value="SBV97522.1"/>
    <property type="molecule type" value="Genomic_DNA"/>
</dbReference>
<dbReference type="PROSITE" id="PS51257">
    <property type="entry name" value="PROKAR_LIPOPROTEIN"/>
    <property type="match status" value="1"/>
</dbReference>
<dbReference type="PANTHER" id="PTHR34406">
    <property type="entry name" value="PROTEIN YCEI"/>
    <property type="match status" value="1"/>
</dbReference>
<gene>
    <name evidence="3" type="ORF">KL86DYS2_11287</name>
</gene>
<dbReference type="PANTHER" id="PTHR34406:SF1">
    <property type="entry name" value="PROTEIN YCEI"/>
    <property type="match status" value="1"/>
</dbReference>
<dbReference type="SMART" id="SM00867">
    <property type="entry name" value="YceI"/>
    <property type="match status" value="1"/>
</dbReference>
<feature type="domain" description="Lipid/polyisoprenoid-binding YceI-like" evidence="2">
    <location>
        <begin position="40"/>
        <end position="215"/>
    </location>
</feature>
<name>A0A212JDP3_9BACT</name>
<feature type="signal peptide" evidence="1">
    <location>
        <begin position="1"/>
        <end position="21"/>
    </location>
</feature>
<dbReference type="InterPro" id="IPR007372">
    <property type="entry name" value="Lipid/polyisoprenoid-bd_YceI"/>
</dbReference>
<organism evidence="3">
    <name type="scientific">uncultured Dysgonomonas sp</name>
    <dbReference type="NCBI Taxonomy" id="206096"/>
    <lineage>
        <taxon>Bacteria</taxon>
        <taxon>Pseudomonadati</taxon>
        <taxon>Bacteroidota</taxon>
        <taxon>Bacteroidia</taxon>
        <taxon>Bacteroidales</taxon>
        <taxon>Dysgonomonadaceae</taxon>
        <taxon>Dysgonomonas</taxon>
        <taxon>environmental samples</taxon>
    </lineage>
</organism>